<dbReference type="Proteomes" id="UP001444071">
    <property type="component" value="Unassembled WGS sequence"/>
</dbReference>
<protein>
    <recommendedName>
        <fullName evidence="4">Secreted protein</fullName>
    </recommendedName>
</protein>
<reference evidence="2 3" key="1">
    <citation type="submission" date="2021-06" db="EMBL/GenBank/DDBJ databases">
        <authorList>
            <person name="Palmer J.M."/>
        </authorList>
    </citation>
    <scope>NUCLEOTIDE SEQUENCE [LARGE SCALE GENOMIC DNA]</scope>
    <source>
        <strain evidence="2 3">XR_2019</strain>
        <tissue evidence="2">Muscle</tissue>
    </source>
</reference>
<sequence>MFPTSSPFTSTYQYLVCFVLFFSTVHPSSSVSVSLPAAAYSSIFQGLVTTAPLPGQTTALKKMKEQEGNRFMCHLPVRSQQTRTHTPTCMNKDTKDRHVLLNFVISHKHTHKKYR</sequence>
<evidence type="ECO:0000313" key="3">
    <source>
        <dbReference type="Proteomes" id="UP001444071"/>
    </source>
</evidence>
<evidence type="ECO:0000313" key="2">
    <source>
        <dbReference type="EMBL" id="MEQ2273050.1"/>
    </source>
</evidence>
<keyword evidence="3" id="KW-1185">Reference proteome</keyword>
<proteinExistence type="predicted"/>
<evidence type="ECO:0008006" key="4">
    <source>
        <dbReference type="Google" id="ProtNLM"/>
    </source>
</evidence>
<accession>A0ABV0WV94</accession>
<name>A0ABV0WV94_9TELE</name>
<keyword evidence="1" id="KW-0732">Signal</keyword>
<dbReference type="EMBL" id="JAHRIM010070896">
    <property type="protein sequence ID" value="MEQ2273050.1"/>
    <property type="molecule type" value="Genomic_DNA"/>
</dbReference>
<gene>
    <name evidence="2" type="ORF">XENORESO_020799</name>
</gene>
<feature type="chain" id="PRO_5045138614" description="Secreted protein" evidence="1">
    <location>
        <begin position="31"/>
        <end position="115"/>
    </location>
</feature>
<evidence type="ECO:0000256" key="1">
    <source>
        <dbReference type="SAM" id="SignalP"/>
    </source>
</evidence>
<feature type="signal peptide" evidence="1">
    <location>
        <begin position="1"/>
        <end position="30"/>
    </location>
</feature>
<organism evidence="2 3">
    <name type="scientific">Xenotaenia resolanae</name>
    <dbReference type="NCBI Taxonomy" id="208358"/>
    <lineage>
        <taxon>Eukaryota</taxon>
        <taxon>Metazoa</taxon>
        <taxon>Chordata</taxon>
        <taxon>Craniata</taxon>
        <taxon>Vertebrata</taxon>
        <taxon>Euteleostomi</taxon>
        <taxon>Actinopterygii</taxon>
        <taxon>Neopterygii</taxon>
        <taxon>Teleostei</taxon>
        <taxon>Neoteleostei</taxon>
        <taxon>Acanthomorphata</taxon>
        <taxon>Ovalentaria</taxon>
        <taxon>Atherinomorphae</taxon>
        <taxon>Cyprinodontiformes</taxon>
        <taxon>Goodeidae</taxon>
        <taxon>Xenotaenia</taxon>
    </lineage>
</organism>
<comment type="caution">
    <text evidence="2">The sequence shown here is derived from an EMBL/GenBank/DDBJ whole genome shotgun (WGS) entry which is preliminary data.</text>
</comment>